<organism evidence="2 3">
    <name type="scientific">Deinococcus depolymerans</name>
    <dbReference type="NCBI Taxonomy" id="392408"/>
    <lineage>
        <taxon>Bacteria</taxon>
        <taxon>Thermotogati</taxon>
        <taxon>Deinococcota</taxon>
        <taxon>Deinococci</taxon>
        <taxon>Deinococcales</taxon>
        <taxon>Deinococcaceae</taxon>
        <taxon>Deinococcus</taxon>
    </lineage>
</organism>
<protein>
    <recommendedName>
        <fullName evidence="4">FCD domain-containing protein</fullName>
    </recommendedName>
</protein>
<name>A0ABP3LIU4_9DEIO</name>
<dbReference type="Proteomes" id="UP001500191">
    <property type="component" value="Unassembled WGS sequence"/>
</dbReference>
<evidence type="ECO:0008006" key="4">
    <source>
        <dbReference type="Google" id="ProtNLM"/>
    </source>
</evidence>
<reference evidence="3" key="1">
    <citation type="journal article" date="2019" name="Int. J. Syst. Evol. Microbiol.">
        <title>The Global Catalogue of Microorganisms (GCM) 10K type strain sequencing project: providing services to taxonomists for standard genome sequencing and annotation.</title>
        <authorList>
            <consortium name="The Broad Institute Genomics Platform"/>
            <consortium name="The Broad Institute Genome Sequencing Center for Infectious Disease"/>
            <person name="Wu L."/>
            <person name="Ma J."/>
        </authorList>
    </citation>
    <scope>NUCLEOTIDE SEQUENCE [LARGE SCALE GENOMIC DNA]</scope>
    <source>
        <strain evidence="3">JCM 14368</strain>
    </source>
</reference>
<keyword evidence="3" id="KW-1185">Reference proteome</keyword>
<dbReference type="EMBL" id="BAAADB010000004">
    <property type="protein sequence ID" value="GAA0501239.1"/>
    <property type="molecule type" value="Genomic_DNA"/>
</dbReference>
<gene>
    <name evidence="2" type="ORF">GCM10008937_05850</name>
</gene>
<proteinExistence type="predicted"/>
<evidence type="ECO:0000313" key="3">
    <source>
        <dbReference type="Proteomes" id="UP001500191"/>
    </source>
</evidence>
<evidence type="ECO:0000313" key="2">
    <source>
        <dbReference type="EMBL" id="GAA0501239.1"/>
    </source>
</evidence>
<sequence>MAARREHLLALTDHNYVHDLSVRRVASWAISILCESLLATNHLDAATTRQIRTHLETHTRVAMALERVLSPIEKRQASALAAHLRENWNAVPPPAGRSEADTAPPVNGVRRSARGPGWP</sequence>
<accession>A0ABP3LIU4</accession>
<evidence type="ECO:0000256" key="1">
    <source>
        <dbReference type="SAM" id="MobiDB-lite"/>
    </source>
</evidence>
<feature type="region of interest" description="Disordered" evidence="1">
    <location>
        <begin position="89"/>
        <end position="119"/>
    </location>
</feature>
<comment type="caution">
    <text evidence="2">The sequence shown here is derived from an EMBL/GenBank/DDBJ whole genome shotgun (WGS) entry which is preliminary data.</text>
</comment>